<keyword evidence="3" id="KW-0121">Carboxypeptidase</keyword>
<dbReference type="InterPro" id="IPR023346">
    <property type="entry name" value="Lysozyme-like_dom_sf"/>
</dbReference>
<dbReference type="GO" id="GO:0009252">
    <property type="term" value="P:peptidoglycan biosynthetic process"/>
    <property type="evidence" value="ECO:0007669"/>
    <property type="project" value="UniProtKB-KW"/>
</dbReference>
<dbReference type="InterPro" id="IPR005543">
    <property type="entry name" value="PASTA_dom"/>
</dbReference>
<keyword evidence="6" id="KW-0808">Transferase</keyword>
<dbReference type="FunFam" id="1.10.3810.10:FF:000001">
    <property type="entry name" value="Penicillin-binding protein 1A"/>
    <property type="match status" value="1"/>
</dbReference>
<dbReference type="GO" id="GO:0006508">
    <property type="term" value="P:proteolysis"/>
    <property type="evidence" value="ECO:0007669"/>
    <property type="project" value="UniProtKB-KW"/>
</dbReference>
<feature type="domain" description="PASTA" evidence="16">
    <location>
        <begin position="689"/>
        <end position="752"/>
    </location>
</feature>
<keyword evidence="4" id="KW-0645">Protease</keyword>
<dbReference type="GO" id="GO:0030288">
    <property type="term" value="C:outer membrane-bounded periplasmic space"/>
    <property type="evidence" value="ECO:0007669"/>
    <property type="project" value="TreeGrafter"/>
</dbReference>
<evidence type="ECO:0000256" key="12">
    <source>
        <dbReference type="ARBA" id="ARBA00034000"/>
    </source>
</evidence>
<evidence type="ECO:0000256" key="7">
    <source>
        <dbReference type="ARBA" id="ARBA00022801"/>
    </source>
</evidence>
<evidence type="ECO:0000256" key="14">
    <source>
        <dbReference type="SAM" id="MobiDB-lite"/>
    </source>
</evidence>
<dbReference type="InterPro" id="IPR001264">
    <property type="entry name" value="Glyco_trans_51"/>
</dbReference>
<evidence type="ECO:0000256" key="2">
    <source>
        <dbReference type="ARBA" id="ARBA00007739"/>
    </source>
</evidence>
<dbReference type="PANTHER" id="PTHR32282">
    <property type="entry name" value="BINDING PROTEIN TRANSPEPTIDASE, PUTATIVE-RELATED"/>
    <property type="match status" value="1"/>
</dbReference>
<evidence type="ECO:0000256" key="8">
    <source>
        <dbReference type="ARBA" id="ARBA00022960"/>
    </source>
</evidence>
<dbReference type="Pfam" id="PF00905">
    <property type="entry name" value="Transpeptidase"/>
    <property type="match status" value="1"/>
</dbReference>
<dbReference type="PANTHER" id="PTHR32282:SF33">
    <property type="entry name" value="PEPTIDOGLYCAN GLYCOSYLTRANSFERASE"/>
    <property type="match status" value="1"/>
</dbReference>
<evidence type="ECO:0000256" key="9">
    <source>
        <dbReference type="ARBA" id="ARBA00022984"/>
    </source>
</evidence>
<dbReference type="Pfam" id="PF00912">
    <property type="entry name" value="Transgly"/>
    <property type="match status" value="1"/>
</dbReference>
<dbReference type="GO" id="GO:0008360">
    <property type="term" value="P:regulation of cell shape"/>
    <property type="evidence" value="ECO:0007669"/>
    <property type="project" value="UniProtKB-KW"/>
</dbReference>
<feature type="compositionally biased region" description="Gly residues" evidence="14">
    <location>
        <begin position="754"/>
        <end position="782"/>
    </location>
</feature>
<keyword evidence="9" id="KW-0573">Peptidoglycan synthesis</keyword>
<dbReference type="AlphaFoldDB" id="A0A921F4Y3"/>
<feature type="region of interest" description="Disordered" evidence="14">
    <location>
        <begin position="745"/>
        <end position="805"/>
    </location>
</feature>
<dbReference type="CDD" id="cd06577">
    <property type="entry name" value="PASTA_pknB"/>
    <property type="match status" value="1"/>
</dbReference>
<comment type="similarity">
    <text evidence="1">In the C-terminal section; belongs to the transpeptidase family.</text>
</comment>
<dbReference type="SUPFAM" id="SSF56601">
    <property type="entry name" value="beta-lactamase/transpeptidase-like"/>
    <property type="match status" value="1"/>
</dbReference>
<evidence type="ECO:0000256" key="6">
    <source>
        <dbReference type="ARBA" id="ARBA00022679"/>
    </source>
</evidence>
<feature type="chain" id="PRO_5037160992" evidence="15">
    <location>
        <begin position="23"/>
        <end position="805"/>
    </location>
</feature>
<keyword evidence="8" id="KW-0133">Cell shape</keyword>
<keyword evidence="15" id="KW-0732">Signal</keyword>
<evidence type="ECO:0000259" key="16">
    <source>
        <dbReference type="PROSITE" id="PS51178"/>
    </source>
</evidence>
<dbReference type="InterPro" id="IPR050396">
    <property type="entry name" value="Glycosyltr_51/Transpeptidase"/>
</dbReference>
<dbReference type="Proteomes" id="UP000776650">
    <property type="component" value="Unassembled WGS sequence"/>
</dbReference>
<evidence type="ECO:0000256" key="3">
    <source>
        <dbReference type="ARBA" id="ARBA00022645"/>
    </source>
</evidence>
<dbReference type="SUPFAM" id="SSF53955">
    <property type="entry name" value="Lysozyme-like"/>
    <property type="match status" value="1"/>
</dbReference>
<dbReference type="InterPro" id="IPR036950">
    <property type="entry name" value="PBP_transglycosylase"/>
</dbReference>
<dbReference type="Gene3D" id="3.40.710.10">
    <property type="entry name" value="DD-peptidase/beta-lactamase superfamily"/>
    <property type="match status" value="1"/>
</dbReference>
<dbReference type="GO" id="GO:0008658">
    <property type="term" value="F:penicillin binding"/>
    <property type="evidence" value="ECO:0007669"/>
    <property type="project" value="InterPro"/>
</dbReference>
<sequence length="805" mass="83615">MSNFAKLLRLLLACIAAGIVFAGSMFPVVGAVGLSSNKMASSLASTSADLIKGDMPQITTVTDSKDQPIAWIYDQQRIVVPSEEISENIKLAIISMEDRRFLDHQGVDWQGTARAMVTNFTAGGVQQGASSIDQQLIKNYQFLVSAQSESERREAIEVTPARKLREIRMALALDKELSKDEILSKYLNLISFGNGAFGVQVAAKTYFGTDASELTVPQSAMLAGMVQSTSMYNPYTNPEATTDRRNTIIDAMASTGSITPQEAEQYKQEPLGVLDQPQAVPNGCITAGSRGFFCDYVLQYLQANGISRETMSRGGYTIKTTLDDTVQDSVQNSLDTYGQPHGDGVAEVMSVVEPGDDAHKVKAIASSRAYGLDQTNEETVQPQPFSMVGDGAGSVFKIFTVAAGMEKGMGTNSYVSVPSRVQLEGFGAGGAAGCPPGMYCVENAGSYPSSLSLTDALAQSPNTAFVNMISQVGVEPTVEMAVRLGLRSYAENGTAPNGQSLQDFVTDNNLGSFTLGPDAVNALELSNVGATLSSGGTWCPPSPIESITDANGRPVSMNEEPCEQVVTEGLANTLAAAMGKDDKPGGTSANAAASAGWNLPMAGKTGTTESHRSSAFLGFTNEFAAATYAFNDGPETSSLCKSPLRQCGWGDLYGGDEPARTWYAAFMPIVGHFDEIQPFSPDPAYQAGTTASKGAPNVVGMSQSAATSALEAAGYSVETEFTSGGSVPYGQVLSVEENLEIPGSTMTITVSDGSGSGGSGASGGSGGGSAPGTSGGGGGGATVGPDGEEVRDVPGYAPLTISPNG</sequence>
<organism evidence="17 18">
    <name type="scientific">Dietzia timorensis</name>
    <dbReference type="NCBI Taxonomy" id="499555"/>
    <lineage>
        <taxon>Bacteria</taxon>
        <taxon>Bacillati</taxon>
        <taxon>Actinomycetota</taxon>
        <taxon>Actinomycetes</taxon>
        <taxon>Mycobacteriales</taxon>
        <taxon>Dietziaceae</taxon>
        <taxon>Dietzia</taxon>
    </lineage>
</organism>
<dbReference type="InterPro" id="IPR012338">
    <property type="entry name" value="Beta-lactam/transpept-like"/>
</dbReference>
<keyword evidence="11" id="KW-0961">Cell wall biogenesis/degradation</keyword>
<evidence type="ECO:0000256" key="5">
    <source>
        <dbReference type="ARBA" id="ARBA00022676"/>
    </source>
</evidence>
<keyword evidence="10" id="KW-0511">Multifunctional enzyme</keyword>
<dbReference type="RefSeq" id="WP_303912526.1">
    <property type="nucleotide sequence ID" value="NZ_DYXM01000147.1"/>
</dbReference>
<evidence type="ECO:0000256" key="13">
    <source>
        <dbReference type="ARBA" id="ARBA00049902"/>
    </source>
</evidence>
<reference evidence="17" key="1">
    <citation type="journal article" date="2021" name="PeerJ">
        <title>Extensive microbial diversity within the chicken gut microbiome revealed by metagenomics and culture.</title>
        <authorList>
            <person name="Gilroy R."/>
            <person name="Ravi A."/>
            <person name="Getino M."/>
            <person name="Pursley I."/>
            <person name="Horton D.L."/>
            <person name="Alikhan N.F."/>
            <person name="Baker D."/>
            <person name="Gharbi K."/>
            <person name="Hall N."/>
            <person name="Watson M."/>
            <person name="Adriaenssens E.M."/>
            <person name="Foster-Nyarko E."/>
            <person name="Jarju S."/>
            <person name="Secka A."/>
            <person name="Antonio M."/>
            <person name="Oren A."/>
            <person name="Chaudhuri R.R."/>
            <person name="La Ragione R."/>
            <person name="Hildebrand F."/>
            <person name="Pallen M.J."/>
        </authorList>
    </citation>
    <scope>NUCLEOTIDE SEQUENCE</scope>
    <source>
        <strain evidence="17">ChiGjej1B1-18357</strain>
    </source>
</reference>
<evidence type="ECO:0000256" key="11">
    <source>
        <dbReference type="ARBA" id="ARBA00023316"/>
    </source>
</evidence>
<dbReference type="PROSITE" id="PS51178">
    <property type="entry name" value="PASTA"/>
    <property type="match status" value="1"/>
</dbReference>
<protein>
    <submittedName>
        <fullName evidence="17">Transglycosylase domain-containing protein</fullName>
    </submittedName>
</protein>
<evidence type="ECO:0000256" key="10">
    <source>
        <dbReference type="ARBA" id="ARBA00023268"/>
    </source>
</evidence>
<evidence type="ECO:0000256" key="15">
    <source>
        <dbReference type="SAM" id="SignalP"/>
    </source>
</evidence>
<dbReference type="EMBL" id="DYXM01000147">
    <property type="protein sequence ID" value="HJE90958.1"/>
    <property type="molecule type" value="Genomic_DNA"/>
</dbReference>
<name>A0A921F4Y3_9ACTN</name>
<comment type="catalytic activity">
    <reaction evidence="12">
        <text>Preferential cleavage: (Ac)2-L-Lys-D-Ala-|-D-Ala. Also transpeptidation of peptidyl-alanyl moieties that are N-acyl substituents of D-alanine.</text>
        <dbReference type="EC" id="3.4.16.4"/>
    </reaction>
</comment>
<dbReference type="Gene3D" id="3.30.10.20">
    <property type="match status" value="1"/>
</dbReference>
<dbReference type="Gene3D" id="1.10.3810.10">
    <property type="entry name" value="Biosynthetic peptidoglycan transglycosylase-like"/>
    <property type="match status" value="1"/>
</dbReference>
<comment type="similarity">
    <text evidence="2">In the N-terminal section; belongs to the glycosyltransferase 51 family.</text>
</comment>
<evidence type="ECO:0000256" key="1">
    <source>
        <dbReference type="ARBA" id="ARBA00007090"/>
    </source>
</evidence>
<proteinExistence type="inferred from homology"/>
<comment type="catalytic activity">
    <reaction evidence="13">
        <text>[GlcNAc-(1-&gt;4)-Mur2Ac(oyl-L-Ala-gamma-D-Glu-L-Lys-D-Ala-D-Ala)](n)-di-trans,octa-cis-undecaprenyl diphosphate + beta-D-GlcNAc-(1-&gt;4)-Mur2Ac(oyl-L-Ala-gamma-D-Glu-L-Lys-D-Ala-D-Ala)-di-trans,octa-cis-undecaprenyl diphosphate = [GlcNAc-(1-&gt;4)-Mur2Ac(oyl-L-Ala-gamma-D-Glu-L-Lys-D-Ala-D-Ala)](n+1)-di-trans,octa-cis-undecaprenyl diphosphate + di-trans,octa-cis-undecaprenyl diphosphate + H(+)</text>
        <dbReference type="Rhea" id="RHEA:23708"/>
        <dbReference type="Rhea" id="RHEA-COMP:9602"/>
        <dbReference type="Rhea" id="RHEA-COMP:9603"/>
        <dbReference type="ChEBI" id="CHEBI:15378"/>
        <dbReference type="ChEBI" id="CHEBI:58405"/>
        <dbReference type="ChEBI" id="CHEBI:60033"/>
        <dbReference type="ChEBI" id="CHEBI:78435"/>
        <dbReference type="EC" id="2.4.99.28"/>
    </reaction>
</comment>
<dbReference type="InterPro" id="IPR001460">
    <property type="entry name" value="PCN-bd_Tpept"/>
</dbReference>
<evidence type="ECO:0000313" key="17">
    <source>
        <dbReference type="EMBL" id="HJE90958.1"/>
    </source>
</evidence>
<feature type="signal peptide" evidence="15">
    <location>
        <begin position="1"/>
        <end position="22"/>
    </location>
</feature>
<accession>A0A921F4Y3</accession>
<reference evidence="17" key="2">
    <citation type="submission" date="2021-09" db="EMBL/GenBank/DDBJ databases">
        <authorList>
            <person name="Gilroy R."/>
        </authorList>
    </citation>
    <scope>NUCLEOTIDE SEQUENCE</scope>
    <source>
        <strain evidence="17">ChiGjej1B1-18357</strain>
    </source>
</reference>
<keyword evidence="7" id="KW-0378">Hydrolase</keyword>
<evidence type="ECO:0000256" key="4">
    <source>
        <dbReference type="ARBA" id="ARBA00022670"/>
    </source>
</evidence>
<keyword evidence="5" id="KW-0328">Glycosyltransferase</keyword>
<dbReference type="GO" id="GO:0009002">
    <property type="term" value="F:serine-type D-Ala-D-Ala carboxypeptidase activity"/>
    <property type="evidence" value="ECO:0007669"/>
    <property type="project" value="UniProtKB-EC"/>
</dbReference>
<dbReference type="GO" id="GO:0008955">
    <property type="term" value="F:peptidoglycan glycosyltransferase activity"/>
    <property type="evidence" value="ECO:0007669"/>
    <property type="project" value="UniProtKB-EC"/>
</dbReference>
<evidence type="ECO:0000313" key="18">
    <source>
        <dbReference type="Proteomes" id="UP000776650"/>
    </source>
</evidence>
<gene>
    <name evidence="17" type="ORF">K8V11_08115</name>
</gene>
<dbReference type="GO" id="GO:0071555">
    <property type="term" value="P:cell wall organization"/>
    <property type="evidence" value="ECO:0007669"/>
    <property type="project" value="UniProtKB-KW"/>
</dbReference>
<comment type="caution">
    <text evidence="17">The sequence shown here is derived from an EMBL/GenBank/DDBJ whole genome shotgun (WGS) entry which is preliminary data.</text>
</comment>